<dbReference type="EMBL" id="JADGMS010000016">
    <property type="protein sequence ID" value="KAF9666844.1"/>
    <property type="molecule type" value="Genomic_DNA"/>
</dbReference>
<dbReference type="Pfam" id="PF00076">
    <property type="entry name" value="RRM_1"/>
    <property type="match status" value="1"/>
</dbReference>
<comment type="caution">
    <text evidence="4">The sequence shown here is derived from an EMBL/GenBank/DDBJ whole genome shotgun (WGS) entry which is preliminary data.</text>
</comment>
<name>A0A835MK63_9ROSI</name>
<keyword evidence="5" id="KW-1185">Reference proteome</keyword>
<evidence type="ECO:0000313" key="5">
    <source>
        <dbReference type="Proteomes" id="UP000657918"/>
    </source>
</evidence>
<accession>A0A835MK63</accession>
<dbReference type="GO" id="GO:0003723">
    <property type="term" value="F:RNA binding"/>
    <property type="evidence" value="ECO:0007669"/>
    <property type="project" value="UniProtKB-UniRule"/>
</dbReference>
<dbReference type="SUPFAM" id="SSF54928">
    <property type="entry name" value="RNA-binding domain, RBD"/>
    <property type="match status" value="1"/>
</dbReference>
<sequence>MRFTDKACIVFTLGAAFGLQDHMILPKSPALLEKWSSAVGSSAMQVKPVSVSFDPRREAGKTSSEKYQAAERSMRMKSTPRYQPLGAKGHCEKEHWYLHVLPSSATQQNPTRKPRRLRSIRKPSSSNWVKQCLSWLSTCALLAALLGSPLTRSSKRLLASTMKFLNSKIINDGETRRSRSFGFVTFNNEKAIRDVVEGMNKKNVNGRNITVNKAQSPGNGGGGDI</sequence>
<feature type="domain" description="RRM" evidence="3">
    <location>
        <begin position="139"/>
        <end position="216"/>
    </location>
</feature>
<dbReference type="InterPro" id="IPR012677">
    <property type="entry name" value="Nucleotide-bd_a/b_plait_sf"/>
</dbReference>
<dbReference type="InterPro" id="IPR000504">
    <property type="entry name" value="RRM_dom"/>
</dbReference>
<protein>
    <recommendedName>
        <fullName evidence="3">RRM domain-containing protein</fullName>
    </recommendedName>
</protein>
<dbReference type="Proteomes" id="UP000657918">
    <property type="component" value="Chromosome 16"/>
</dbReference>
<keyword evidence="1 2" id="KW-0694">RNA-binding</keyword>
<dbReference type="PANTHER" id="PTHR48028">
    <property type="entry name" value="GLYCINE-RICH RNA-BINDING PROTEIN RZ1A"/>
    <property type="match status" value="1"/>
</dbReference>
<dbReference type="OrthoDB" id="1668405at2759"/>
<dbReference type="AlphaFoldDB" id="A0A835MK63"/>
<evidence type="ECO:0000313" key="4">
    <source>
        <dbReference type="EMBL" id="KAF9666844.1"/>
    </source>
</evidence>
<evidence type="ECO:0000256" key="1">
    <source>
        <dbReference type="ARBA" id="ARBA00022884"/>
    </source>
</evidence>
<dbReference type="PROSITE" id="PS50102">
    <property type="entry name" value="RRM"/>
    <property type="match status" value="1"/>
</dbReference>
<dbReference type="PANTHER" id="PTHR48028:SF2">
    <property type="entry name" value="GLYCINE-RICH RNA-BINDING PROTEIN RZ1A"/>
    <property type="match status" value="1"/>
</dbReference>
<organism evidence="4 5">
    <name type="scientific">Salix dunnii</name>
    <dbReference type="NCBI Taxonomy" id="1413687"/>
    <lineage>
        <taxon>Eukaryota</taxon>
        <taxon>Viridiplantae</taxon>
        <taxon>Streptophyta</taxon>
        <taxon>Embryophyta</taxon>
        <taxon>Tracheophyta</taxon>
        <taxon>Spermatophyta</taxon>
        <taxon>Magnoliopsida</taxon>
        <taxon>eudicotyledons</taxon>
        <taxon>Gunneridae</taxon>
        <taxon>Pentapetalae</taxon>
        <taxon>rosids</taxon>
        <taxon>fabids</taxon>
        <taxon>Malpighiales</taxon>
        <taxon>Salicaceae</taxon>
        <taxon>Saliceae</taxon>
        <taxon>Salix</taxon>
    </lineage>
</organism>
<gene>
    <name evidence="4" type="ORF">SADUNF_Sadunf16G0270900</name>
</gene>
<proteinExistence type="predicted"/>
<evidence type="ECO:0000256" key="2">
    <source>
        <dbReference type="PROSITE-ProRule" id="PRU00176"/>
    </source>
</evidence>
<dbReference type="InterPro" id="IPR035979">
    <property type="entry name" value="RBD_domain_sf"/>
</dbReference>
<evidence type="ECO:0000259" key="3">
    <source>
        <dbReference type="PROSITE" id="PS50102"/>
    </source>
</evidence>
<dbReference type="InterPro" id="IPR051106">
    <property type="entry name" value="RNA-bind/splicing_reg"/>
</dbReference>
<reference evidence="4 5" key="1">
    <citation type="submission" date="2020-10" db="EMBL/GenBank/DDBJ databases">
        <title>Plant Genome Project.</title>
        <authorList>
            <person name="Zhang R.-G."/>
        </authorList>
    </citation>
    <scope>NUCLEOTIDE SEQUENCE [LARGE SCALE GENOMIC DNA]</scope>
    <source>
        <strain evidence="4">FAFU-HL-1</strain>
        <tissue evidence="4">Leaf</tissue>
    </source>
</reference>
<dbReference type="Gene3D" id="3.30.70.330">
    <property type="match status" value="1"/>
</dbReference>